<feature type="compositionally biased region" description="Polar residues" evidence="1">
    <location>
        <begin position="208"/>
        <end position="218"/>
    </location>
</feature>
<protein>
    <submittedName>
        <fullName evidence="2">Uncharacterized protein</fullName>
    </submittedName>
</protein>
<reference evidence="2 3" key="1">
    <citation type="submission" date="2015-01" db="EMBL/GenBank/DDBJ databases">
        <title>The Genome Sequence of Exophiala xenobiotica CBS118157.</title>
        <authorList>
            <consortium name="The Broad Institute Genomics Platform"/>
            <person name="Cuomo C."/>
            <person name="de Hoog S."/>
            <person name="Gorbushina A."/>
            <person name="Stielow B."/>
            <person name="Teixiera M."/>
            <person name="Abouelleil A."/>
            <person name="Chapman S.B."/>
            <person name="Priest M."/>
            <person name="Young S.K."/>
            <person name="Wortman J."/>
            <person name="Nusbaum C."/>
            <person name="Birren B."/>
        </authorList>
    </citation>
    <scope>NUCLEOTIDE SEQUENCE [LARGE SCALE GENOMIC DNA]</scope>
    <source>
        <strain evidence="2 3">CBS 118157</strain>
    </source>
</reference>
<sequence length="342" mass="37509">MSQVGKVQGNHLDMPLSGQHLESCTFKLHINTHAQNQNVWTTHPIPVSIPWRNAPDRAVTSSQQLLSTEMLAQAENTSRHYYPGGMLPDRAAWDQTGTIFLIPKLHFARWKSSMTGHLPPRNPSAALAVLMVTFLEICQQGPPFNSTQTHFSSEFTTQTSSTLISSFHHHRRPSVSFSIKRSSQTYWLDSPRPSRPSLTPKSPPSPMPLSQVTRSKGTPTGARPGQLSPRRPLLPMNANVGGVPRKLEQPTLAAFLDEGRRKKRAVDLPTKTPGSIDNPICLDDSDADIKQEEATDIVGPKEDIAANRPLTSPAVVKKEEPVQLVPVDDAADARGSRDLVGA</sequence>
<feature type="compositionally biased region" description="Basic and acidic residues" evidence="1">
    <location>
        <begin position="331"/>
        <end position="342"/>
    </location>
</feature>
<evidence type="ECO:0000313" key="2">
    <source>
        <dbReference type="EMBL" id="KIW57332.1"/>
    </source>
</evidence>
<dbReference type="HOGENOM" id="CLU_811429_0_0_1"/>
<evidence type="ECO:0000313" key="3">
    <source>
        <dbReference type="Proteomes" id="UP000054342"/>
    </source>
</evidence>
<proteinExistence type="predicted"/>
<evidence type="ECO:0000256" key="1">
    <source>
        <dbReference type="SAM" id="MobiDB-lite"/>
    </source>
</evidence>
<organism evidence="2 3">
    <name type="scientific">Exophiala xenobiotica</name>
    <dbReference type="NCBI Taxonomy" id="348802"/>
    <lineage>
        <taxon>Eukaryota</taxon>
        <taxon>Fungi</taxon>
        <taxon>Dikarya</taxon>
        <taxon>Ascomycota</taxon>
        <taxon>Pezizomycotina</taxon>
        <taxon>Eurotiomycetes</taxon>
        <taxon>Chaetothyriomycetidae</taxon>
        <taxon>Chaetothyriales</taxon>
        <taxon>Herpotrichiellaceae</taxon>
        <taxon>Exophiala</taxon>
    </lineage>
</organism>
<feature type="region of interest" description="Disordered" evidence="1">
    <location>
        <begin position="321"/>
        <end position="342"/>
    </location>
</feature>
<dbReference type="Proteomes" id="UP000054342">
    <property type="component" value="Unassembled WGS sequence"/>
</dbReference>
<keyword evidence="3" id="KW-1185">Reference proteome</keyword>
<dbReference type="EMBL" id="KN847319">
    <property type="protein sequence ID" value="KIW57332.1"/>
    <property type="molecule type" value="Genomic_DNA"/>
</dbReference>
<gene>
    <name evidence="2" type="ORF">PV05_05897</name>
</gene>
<name>A0A0D2D4P8_9EURO</name>
<feature type="region of interest" description="Disordered" evidence="1">
    <location>
        <begin position="186"/>
        <end position="243"/>
    </location>
</feature>
<dbReference type="GeneID" id="25327805"/>
<accession>A0A0D2D4P8</accession>
<dbReference type="AlphaFoldDB" id="A0A0D2D4P8"/>
<dbReference type="RefSeq" id="XP_013317916.1">
    <property type="nucleotide sequence ID" value="XM_013462462.1"/>
</dbReference>